<accession>A0AA36GE11</accession>
<feature type="non-terminal residue" evidence="6">
    <location>
        <position position="1"/>
    </location>
</feature>
<feature type="compositionally biased region" description="Polar residues" evidence="1">
    <location>
        <begin position="1482"/>
        <end position="1500"/>
    </location>
</feature>
<feature type="transmembrane region" description="Helical" evidence="2">
    <location>
        <begin position="1094"/>
        <end position="1115"/>
    </location>
</feature>
<dbReference type="Pfam" id="PF23188">
    <property type="entry name" value="THU_Piezo1"/>
    <property type="match status" value="1"/>
</dbReference>
<dbReference type="Proteomes" id="UP001177023">
    <property type="component" value="Unassembled WGS sequence"/>
</dbReference>
<gene>
    <name evidence="6" type="ORF">MSPICULIGERA_LOCUS20034</name>
</gene>
<evidence type="ECO:0000313" key="6">
    <source>
        <dbReference type="EMBL" id="CAJ0581885.1"/>
    </source>
</evidence>
<dbReference type="InterPro" id="IPR056769">
    <property type="entry name" value="Piezo_TM1-24"/>
</dbReference>
<feature type="domain" description="Piezo TM25-28" evidence="3">
    <location>
        <begin position="1014"/>
        <end position="1226"/>
    </location>
</feature>
<dbReference type="GO" id="GO:0008381">
    <property type="term" value="F:mechanosensitive monoatomic ion channel activity"/>
    <property type="evidence" value="ECO:0007669"/>
    <property type="project" value="InterPro"/>
</dbReference>
<feature type="transmembrane region" description="Helical" evidence="2">
    <location>
        <begin position="473"/>
        <end position="490"/>
    </location>
</feature>
<feature type="transmembrane region" description="Helical" evidence="2">
    <location>
        <begin position="535"/>
        <end position="553"/>
    </location>
</feature>
<sequence>MEPRSKESRLNLDVNLLLYHIGLPILLLLAIIFNISILAYIYVLFLFAIPFFVTTNVNKHGRRLERIFIEIGLSRYTHRDFLELLSQLLLKHLVFIGVGLLILRLQLIRYIREKKICDVEHFPELSYSVHSDTRFAATIQHCVFLAAMMICGFIYPSLATVPYFLLYFYAFLRWAFDRNMSDREFRRLRILTIMYIFIHISALHCYQLPALHRFLKPETFWTRISGLNRLLHFRCDRFIYPKVTFTWSWPERVQPFVLLIFYNLCVYQLKMGDEKPSLGGRHKGQRVSLRLVNPPEIATTEGPSPIVQVTITVVDEDKDQPAIQLDNEGMLDSHSSKLSEILSPMQYIRRFFTMVVHEVVGDNFKLADFLGKSLEFAKAQGYVLTLFTMMAWSLTFHSWLTFALLAASCVVWMSPNPKKFCFKVGPFIALYATLLLLLQYVYSMNLTQIELPDENPPYLRQFGMEKSRDSPPFIPLCIKAIYTMLIFLSIKQKIVDEKLKRSQGRGSIVAEETEKSMLESKESEKKTRWGRIRQFLADHWVLFTLFLILVISLQDPVVLYRLLYMTFFQTFLIFFQVSFPTWRRGLYFFWMAMIIYCMAVVTLIYTFQFHGVPDFYGRYLNDDVRREKEAEEEKAKEALAEEESRQKLDMKAKMRVYLGKLEKKYHHMVDKRDQYIEVIWRIVEMHMERAICCLMVYGAIVEVSATNIPMMVFVSFVLPREHLYSALSPFLAVWTSILVMGKMLYQMDAFREETFLGNCETDILNGTYSVMPWTGLNKTATVSTLLWPYVALTIAFAARTVVWLRMTMHRKNNQEAPPLRGIIFSNISRRKADKSLSKCLQYLANYFFYKFGFECCCIISVITIGLRCDIYSVIYAIFLIVFLIRRREEVAAIWPKYTIFLAVTFSIQYLLCLGIPKIFCLAYPWSPWDQDLIEWLFLPDHLVPPNAVKLWADFFQLLFVSCQAHVFSIELSKDAGYYPGGQNSPVVSYHSLYTLWYCALKKIALDGPTRRKKKEPINVPDFISNRKTLLDLAKTFIFVYFYWITLGVIFVTGTSTVTLFNLGYVLGCFFFLWFGNSLFLRPMGSALQLWDTLIFYNVSVIFVKISLQVVGCVYMSQLYKNFCWMLQLFGIACLKTGMAAETIVSREILGECDVPHSEAGIYYDGLCFAFLLIQRRIFLSEYFKHVIAEYRSQRFFASRGAELIAKITLKDIKDAEEAEAEMLAQVTYFHIQNPLVPSVDELDVSPSELSPTLPLVSIDSEGATEPFDKDSARSSPIVFSVNGEKASIDMPEGVPKEQLPRLHVDFAIDYTPKPPKTPRKISQSIPRQRGLPLKSQSTSNPEDAWYSPSTPQKEKMFDEKIIEKEGGVKGLGPLQLLQFVFSKGSFREALRESRKIEATHEKLEKEMEQTFGKADHEAIRRAIFSQKQKKPRADYDEATFDDPYTSGREDSDLAERRKSTIPRGPLDVIAMRRSVSDVTKPGSFSQDSMGEPHSASSSPMKETMENLAAYHCQEEHSDEEQDTETKKKIRARMRESRLYHYWIYMKEWFSDLGRFMLMFGDAVLESTIQNLMILSRDYRYVARILRTEKRLHKELADESEDERLLSAVQLERKRSFLKFQIENRKASTTVVGIEDEDMQKLHEAIEASETKEANIVDLLDTAENSEREQVASPKIQVEDEYRLIRLIRAFYFALMSKSEVICYLMIVFNHMSTASLLSMPLPIMTLLWGTLTVPRPTKRFWITVITYTEVMVVVKTVFQFGFFPWNGQTSVDPMWPPRLLGIEKREKYAAWDLALLMALFLHRSILMTNGLWEPEVSEQDLIRKLEKKRLKNCEVRPISVI</sequence>
<feature type="transmembrane region" description="Helical" evidence="2">
    <location>
        <begin position="1058"/>
        <end position="1074"/>
    </location>
</feature>
<organism evidence="6 7">
    <name type="scientific">Mesorhabditis spiculigera</name>
    <dbReference type="NCBI Taxonomy" id="96644"/>
    <lineage>
        <taxon>Eukaryota</taxon>
        <taxon>Metazoa</taxon>
        <taxon>Ecdysozoa</taxon>
        <taxon>Nematoda</taxon>
        <taxon>Chromadorea</taxon>
        <taxon>Rhabditida</taxon>
        <taxon>Rhabditina</taxon>
        <taxon>Rhabditomorpha</taxon>
        <taxon>Rhabditoidea</taxon>
        <taxon>Rhabditidae</taxon>
        <taxon>Mesorhabditinae</taxon>
        <taxon>Mesorhabditis</taxon>
    </lineage>
</organism>
<evidence type="ECO:0000259" key="4">
    <source>
        <dbReference type="Pfam" id="PF23188"/>
    </source>
</evidence>
<feature type="transmembrane region" description="Helical" evidence="2">
    <location>
        <begin position="1032"/>
        <end position="1051"/>
    </location>
</feature>
<comment type="caution">
    <text evidence="6">The sequence shown here is derived from an EMBL/GenBank/DDBJ whole genome shotgun (WGS) entry which is preliminary data.</text>
</comment>
<protein>
    <recommendedName>
        <fullName evidence="8">Piezo-type mechanosensitive ion channel component</fullName>
    </recommendedName>
</protein>
<dbReference type="Pfam" id="PF15917">
    <property type="entry name" value="Piezo_TM25-28"/>
    <property type="match status" value="1"/>
</dbReference>
<feature type="transmembrane region" description="Helical" evidence="2">
    <location>
        <begin position="559"/>
        <end position="579"/>
    </location>
</feature>
<evidence type="ECO:0000256" key="1">
    <source>
        <dbReference type="SAM" id="MobiDB-lite"/>
    </source>
</evidence>
<feature type="transmembrane region" description="Helical" evidence="2">
    <location>
        <begin position="694"/>
        <end position="716"/>
    </location>
</feature>
<dbReference type="InterPro" id="IPR027272">
    <property type="entry name" value="Piezo"/>
</dbReference>
<feature type="region of interest" description="Disordered" evidence="1">
    <location>
        <begin position="1477"/>
        <end position="1501"/>
    </location>
</feature>
<feature type="region of interest" description="Disordered" evidence="1">
    <location>
        <begin position="1309"/>
        <end position="1353"/>
    </location>
</feature>
<evidence type="ECO:0008006" key="8">
    <source>
        <dbReference type="Google" id="ProtNLM"/>
    </source>
</evidence>
<feature type="compositionally biased region" description="Polar residues" evidence="1">
    <location>
        <begin position="1334"/>
        <end position="1351"/>
    </location>
</feature>
<dbReference type="EMBL" id="CATQJA010002664">
    <property type="protein sequence ID" value="CAJ0581885.1"/>
    <property type="molecule type" value="Genomic_DNA"/>
</dbReference>
<proteinExistence type="predicted"/>
<feature type="transmembrane region" description="Helical" evidence="2">
    <location>
        <begin position="424"/>
        <end position="442"/>
    </location>
</feature>
<feature type="compositionally biased region" description="Basic and acidic residues" evidence="1">
    <location>
        <begin position="1447"/>
        <end position="1458"/>
    </location>
</feature>
<evidence type="ECO:0000259" key="3">
    <source>
        <dbReference type="Pfam" id="PF15917"/>
    </source>
</evidence>
<feature type="transmembrane region" description="Helical" evidence="2">
    <location>
        <begin position="870"/>
        <end position="885"/>
    </location>
</feature>
<feature type="domain" description="Piezo transmembrane helical unit" evidence="4">
    <location>
        <begin position="1695"/>
        <end position="1813"/>
    </location>
</feature>
<keyword evidence="2" id="KW-0472">Membrane</keyword>
<keyword evidence="2" id="KW-0812">Transmembrane</keyword>
<evidence type="ECO:0000313" key="7">
    <source>
        <dbReference type="Proteomes" id="UP001177023"/>
    </source>
</evidence>
<dbReference type="InterPro" id="IPR031805">
    <property type="entry name" value="Piezo_TM25-28"/>
</dbReference>
<dbReference type="PANTHER" id="PTHR47049:SF2">
    <property type="entry name" value="PIEZO-TYPE MECHANOSENSITIVE ION CHANNEL HOMOLOG"/>
    <property type="match status" value="1"/>
</dbReference>
<feature type="transmembrane region" description="Helical" evidence="2">
    <location>
        <begin position="897"/>
        <end position="925"/>
    </location>
</feature>
<evidence type="ECO:0000259" key="5">
    <source>
        <dbReference type="Pfam" id="PF24871"/>
    </source>
</evidence>
<keyword evidence="2" id="KW-1133">Transmembrane helix</keyword>
<feature type="transmembrane region" description="Helical" evidence="2">
    <location>
        <begin position="188"/>
        <end position="209"/>
    </location>
</feature>
<dbReference type="InterPro" id="IPR056768">
    <property type="entry name" value="THU_Piezo"/>
</dbReference>
<feature type="transmembrane region" description="Helical" evidence="2">
    <location>
        <begin position="21"/>
        <end position="53"/>
    </location>
</feature>
<feature type="transmembrane region" description="Helical" evidence="2">
    <location>
        <begin position="786"/>
        <end position="804"/>
    </location>
</feature>
<feature type="domain" description="Piezo TM1-24" evidence="5">
    <location>
        <begin position="133"/>
        <end position="621"/>
    </location>
</feature>
<feature type="region of interest" description="Disordered" evidence="1">
    <location>
        <begin position="1424"/>
        <end position="1465"/>
    </location>
</feature>
<dbReference type="PANTHER" id="PTHR47049">
    <property type="entry name" value="PIEZO-TYPE MECHANOSENSITIVE ION CHANNEL HOMOLOG"/>
    <property type="match status" value="1"/>
</dbReference>
<evidence type="ECO:0000256" key="2">
    <source>
        <dbReference type="SAM" id="Phobius"/>
    </source>
</evidence>
<name>A0AA36GE11_9BILA</name>
<feature type="transmembrane region" description="Helical" evidence="2">
    <location>
        <begin position="839"/>
        <end position="864"/>
    </location>
</feature>
<feature type="transmembrane region" description="Helical" evidence="2">
    <location>
        <begin position="723"/>
        <end position="745"/>
    </location>
</feature>
<feature type="transmembrane region" description="Helical" evidence="2">
    <location>
        <begin position="84"/>
        <end position="105"/>
    </location>
</feature>
<reference evidence="6" key="1">
    <citation type="submission" date="2023-06" db="EMBL/GenBank/DDBJ databases">
        <authorList>
            <person name="Delattre M."/>
        </authorList>
    </citation>
    <scope>NUCLEOTIDE SEQUENCE</scope>
    <source>
        <strain evidence="6">AF72</strain>
    </source>
</reference>
<keyword evidence="7" id="KW-1185">Reference proteome</keyword>
<feature type="transmembrane region" description="Helical" evidence="2">
    <location>
        <begin position="586"/>
        <end position="607"/>
    </location>
</feature>
<dbReference type="Pfam" id="PF24871">
    <property type="entry name" value="Piezo_TM1-24"/>
    <property type="match status" value="1"/>
</dbReference>
<feature type="transmembrane region" description="Helical" evidence="2">
    <location>
        <begin position="382"/>
        <end position="412"/>
    </location>
</feature>
<dbReference type="GO" id="GO:0016020">
    <property type="term" value="C:membrane"/>
    <property type="evidence" value="ECO:0007669"/>
    <property type="project" value="InterPro"/>
</dbReference>